<evidence type="ECO:0000313" key="11">
    <source>
        <dbReference type="EMBL" id="SVC20962.1"/>
    </source>
</evidence>
<dbReference type="PIRSF" id="PIRSF001549">
    <property type="entry name" value="His-tRNA_synth"/>
    <property type="match status" value="1"/>
</dbReference>
<dbReference type="PANTHER" id="PTHR43707:SF1">
    <property type="entry name" value="HISTIDINE--TRNA LIGASE, MITOCHONDRIAL-RELATED"/>
    <property type="match status" value="1"/>
</dbReference>
<dbReference type="AlphaFoldDB" id="A0A382KC36"/>
<dbReference type="InterPro" id="IPR004154">
    <property type="entry name" value="Anticodon-bd"/>
</dbReference>
<dbReference type="InterPro" id="IPR015807">
    <property type="entry name" value="His-tRNA-ligase"/>
</dbReference>
<dbReference type="GO" id="GO:0006427">
    <property type="term" value="P:histidyl-tRNA aminoacylation"/>
    <property type="evidence" value="ECO:0007669"/>
    <property type="project" value="InterPro"/>
</dbReference>
<dbReference type="PANTHER" id="PTHR43707">
    <property type="entry name" value="HISTIDYL-TRNA SYNTHETASE"/>
    <property type="match status" value="1"/>
</dbReference>
<gene>
    <name evidence="11" type="ORF">METZ01_LOCUS273816</name>
</gene>
<keyword evidence="7" id="KW-0030">Aminoacyl-tRNA synthetase</keyword>
<dbReference type="Pfam" id="PF03129">
    <property type="entry name" value="HGTP_anticodon"/>
    <property type="match status" value="1"/>
</dbReference>
<keyword evidence="3" id="KW-0436">Ligase</keyword>
<dbReference type="InterPro" id="IPR033656">
    <property type="entry name" value="HisRS_anticodon"/>
</dbReference>
<feature type="non-terminal residue" evidence="11">
    <location>
        <position position="1"/>
    </location>
</feature>
<evidence type="ECO:0000256" key="2">
    <source>
        <dbReference type="ARBA" id="ARBA00012815"/>
    </source>
</evidence>
<dbReference type="Gene3D" id="3.30.930.10">
    <property type="entry name" value="Bira Bifunctional Protein, Domain 2"/>
    <property type="match status" value="1"/>
</dbReference>
<evidence type="ECO:0000256" key="6">
    <source>
        <dbReference type="ARBA" id="ARBA00022917"/>
    </source>
</evidence>
<keyword evidence="6" id="KW-0648">Protein biosynthesis</keyword>
<dbReference type="GO" id="GO:0005524">
    <property type="term" value="F:ATP binding"/>
    <property type="evidence" value="ECO:0007669"/>
    <property type="project" value="UniProtKB-KW"/>
</dbReference>
<comment type="catalytic activity">
    <reaction evidence="9">
        <text>tRNA(His) + L-histidine + ATP = L-histidyl-tRNA(His) + AMP + diphosphate + H(+)</text>
        <dbReference type="Rhea" id="RHEA:17313"/>
        <dbReference type="Rhea" id="RHEA-COMP:9665"/>
        <dbReference type="Rhea" id="RHEA-COMP:9689"/>
        <dbReference type="ChEBI" id="CHEBI:15378"/>
        <dbReference type="ChEBI" id="CHEBI:30616"/>
        <dbReference type="ChEBI" id="CHEBI:33019"/>
        <dbReference type="ChEBI" id="CHEBI:57595"/>
        <dbReference type="ChEBI" id="CHEBI:78442"/>
        <dbReference type="ChEBI" id="CHEBI:78527"/>
        <dbReference type="ChEBI" id="CHEBI:456215"/>
        <dbReference type="EC" id="6.1.1.21"/>
    </reaction>
</comment>
<organism evidence="11">
    <name type="scientific">marine metagenome</name>
    <dbReference type="NCBI Taxonomy" id="408172"/>
    <lineage>
        <taxon>unclassified sequences</taxon>
        <taxon>metagenomes</taxon>
        <taxon>ecological metagenomes</taxon>
    </lineage>
</organism>
<evidence type="ECO:0000256" key="5">
    <source>
        <dbReference type="ARBA" id="ARBA00022840"/>
    </source>
</evidence>
<evidence type="ECO:0000256" key="7">
    <source>
        <dbReference type="ARBA" id="ARBA00023146"/>
    </source>
</evidence>
<dbReference type="InterPro" id="IPR004516">
    <property type="entry name" value="HisRS/HisZ"/>
</dbReference>
<accession>A0A382KC36</accession>
<feature type="domain" description="Aminoacyl-transfer RNA synthetases class-II family profile" evidence="10">
    <location>
        <begin position="1"/>
        <end position="334"/>
    </location>
</feature>
<dbReference type="Gene3D" id="3.40.50.800">
    <property type="entry name" value="Anticodon-binding domain"/>
    <property type="match status" value="1"/>
</dbReference>
<dbReference type="InterPro" id="IPR036621">
    <property type="entry name" value="Anticodon-bd_dom_sf"/>
</dbReference>
<name>A0A382KC36_9ZZZZ</name>
<dbReference type="InterPro" id="IPR045864">
    <property type="entry name" value="aa-tRNA-synth_II/BPL/LPL"/>
</dbReference>
<dbReference type="PROSITE" id="PS50862">
    <property type="entry name" value="AA_TRNA_LIGASE_II"/>
    <property type="match status" value="1"/>
</dbReference>
<evidence type="ECO:0000259" key="10">
    <source>
        <dbReference type="PROSITE" id="PS50862"/>
    </source>
</evidence>
<proteinExistence type="inferred from homology"/>
<dbReference type="SUPFAM" id="SSF55681">
    <property type="entry name" value="Class II aaRS and biotin synthetases"/>
    <property type="match status" value="1"/>
</dbReference>
<dbReference type="InterPro" id="IPR041715">
    <property type="entry name" value="HisRS-like_core"/>
</dbReference>
<dbReference type="SUPFAM" id="SSF52954">
    <property type="entry name" value="Class II aaRS ABD-related"/>
    <property type="match status" value="1"/>
</dbReference>
<evidence type="ECO:0000256" key="1">
    <source>
        <dbReference type="ARBA" id="ARBA00008226"/>
    </source>
</evidence>
<evidence type="ECO:0000256" key="3">
    <source>
        <dbReference type="ARBA" id="ARBA00022598"/>
    </source>
</evidence>
<keyword evidence="4" id="KW-0547">Nucleotide-binding</keyword>
<reference evidence="11" key="1">
    <citation type="submission" date="2018-05" db="EMBL/GenBank/DDBJ databases">
        <authorList>
            <person name="Lanie J.A."/>
            <person name="Ng W.-L."/>
            <person name="Kazmierczak K.M."/>
            <person name="Andrzejewski T.M."/>
            <person name="Davidsen T.M."/>
            <person name="Wayne K.J."/>
            <person name="Tettelin H."/>
            <person name="Glass J.I."/>
            <person name="Rusch D."/>
            <person name="Podicherti R."/>
            <person name="Tsui H.-C.T."/>
            <person name="Winkler M.E."/>
        </authorList>
    </citation>
    <scope>NUCLEOTIDE SEQUENCE</scope>
</reference>
<evidence type="ECO:0000256" key="4">
    <source>
        <dbReference type="ARBA" id="ARBA00022741"/>
    </source>
</evidence>
<dbReference type="Pfam" id="PF13393">
    <property type="entry name" value="tRNA-synt_His"/>
    <property type="match status" value="1"/>
</dbReference>
<comment type="similarity">
    <text evidence="1">Belongs to the class-II aminoacyl-tRNA synthetase family.</text>
</comment>
<sequence>RTEIQLPKLQPVRGTHDVLPDESRAHRYVLEVARAVAELYGYQEMSTPIFEFTEVFRRTLGDSSDVVTKEMYTFEDRGGEWITLRPENTAGVARAVISGGLGQNLPLKFFYGGPMFRYERPQKGRLRQFHQIGVELLGISEAMGDVEIIALGANVLKALGVASLVKLELNTLGDSESRENYRATLVKYFTAHLDDLSEESRTRLKKNPLRILDSKDEGDRDVVAEAPKLSDSMNTLSREFFATVCAGLDSLGIDYELNPNLVRGLDYYCHSAFEFTTSALGAQGAVLAGGRYDGLVETMGGPATAGVGWAAGIERLAMLVGGVAADGNTIAVVPIGSEMEAAAFVLTQKLRDAGFRTDMAFRGNMSKRLKRAHRLGAVCAVLLGEEEAGRNSVTLRDLGSGEQQDVTQENLYAHLKRYS</sequence>
<dbReference type="InterPro" id="IPR006195">
    <property type="entry name" value="aa-tRNA-synth_II"/>
</dbReference>
<dbReference type="CDD" id="cd00773">
    <property type="entry name" value="HisRS-like_core"/>
    <property type="match status" value="1"/>
</dbReference>
<dbReference type="GO" id="GO:0004821">
    <property type="term" value="F:histidine-tRNA ligase activity"/>
    <property type="evidence" value="ECO:0007669"/>
    <property type="project" value="UniProtKB-EC"/>
</dbReference>
<evidence type="ECO:0000256" key="9">
    <source>
        <dbReference type="ARBA" id="ARBA00047639"/>
    </source>
</evidence>
<protein>
    <recommendedName>
        <fullName evidence="2">histidine--tRNA ligase</fullName>
        <ecNumber evidence="2">6.1.1.21</ecNumber>
    </recommendedName>
    <alternativeName>
        <fullName evidence="8">Histidyl-tRNA synthetase</fullName>
    </alternativeName>
</protein>
<evidence type="ECO:0000256" key="8">
    <source>
        <dbReference type="ARBA" id="ARBA00030619"/>
    </source>
</evidence>
<dbReference type="CDD" id="cd00859">
    <property type="entry name" value="HisRS_anticodon"/>
    <property type="match status" value="1"/>
</dbReference>
<dbReference type="NCBIfam" id="TIGR00442">
    <property type="entry name" value="hisS"/>
    <property type="match status" value="1"/>
</dbReference>
<dbReference type="EC" id="6.1.1.21" evidence="2"/>
<keyword evidence="5" id="KW-0067">ATP-binding</keyword>
<dbReference type="GO" id="GO:0005737">
    <property type="term" value="C:cytoplasm"/>
    <property type="evidence" value="ECO:0007669"/>
    <property type="project" value="InterPro"/>
</dbReference>
<dbReference type="EMBL" id="UINC01079192">
    <property type="protein sequence ID" value="SVC20962.1"/>
    <property type="molecule type" value="Genomic_DNA"/>
</dbReference>
<dbReference type="HAMAP" id="MF_00127">
    <property type="entry name" value="His_tRNA_synth"/>
    <property type="match status" value="1"/>
</dbReference>